<name>A0ABS4PTW1_9PSEU</name>
<keyword evidence="3" id="KW-1185">Reference proteome</keyword>
<evidence type="ECO:0000259" key="1">
    <source>
        <dbReference type="PROSITE" id="PS50943"/>
    </source>
</evidence>
<dbReference type="EMBL" id="JAGGMS010000001">
    <property type="protein sequence ID" value="MBP2182868.1"/>
    <property type="molecule type" value="Genomic_DNA"/>
</dbReference>
<gene>
    <name evidence="2" type="ORF">JOM49_004394</name>
</gene>
<evidence type="ECO:0000313" key="3">
    <source>
        <dbReference type="Proteomes" id="UP000741013"/>
    </source>
</evidence>
<dbReference type="Gene3D" id="1.10.260.40">
    <property type="entry name" value="lambda repressor-like DNA-binding domains"/>
    <property type="match status" value="1"/>
</dbReference>
<reference evidence="2 3" key="1">
    <citation type="submission" date="2021-03" db="EMBL/GenBank/DDBJ databases">
        <title>Sequencing the genomes of 1000 actinobacteria strains.</title>
        <authorList>
            <person name="Klenk H.-P."/>
        </authorList>
    </citation>
    <scope>NUCLEOTIDE SEQUENCE [LARGE SCALE GENOMIC DNA]</scope>
    <source>
        <strain evidence="2 3">DSM 45510</strain>
    </source>
</reference>
<protein>
    <submittedName>
        <fullName evidence="2">Transcriptional regulator with XRE-family HTH domain</fullName>
    </submittedName>
</protein>
<comment type="caution">
    <text evidence="2">The sequence shown here is derived from an EMBL/GenBank/DDBJ whole genome shotgun (WGS) entry which is preliminary data.</text>
</comment>
<feature type="domain" description="HTH cro/C1-type" evidence="1">
    <location>
        <begin position="24"/>
        <end position="80"/>
    </location>
</feature>
<proteinExistence type="predicted"/>
<dbReference type="SUPFAM" id="SSF47413">
    <property type="entry name" value="lambda repressor-like DNA-binding domains"/>
    <property type="match status" value="1"/>
</dbReference>
<dbReference type="Proteomes" id="UP000741013">
    <property type="component" value="Unassembled WGS sequence"/>
</dbReference>
<accession>A0ABS4PTW1</accession>
<dbReference type="SMART" id="SM00530">
    <property type="entry name" value="HTH_XRE"/>
    <property type="match status" value="1"/>
</dbReference>
<dbReference type="RefSeq" id="WP_209666113.1">
    <property type="nucleotide sequence ID" value="NZ_JAGGMS010000001.1"/>
</dbReference>
<organism evidence="2 3">
    <name type="scientific">Amycolatopsis magusensis</name>
    <dbReference type="NCBI Taxonomy" id="882444"/>
    <lineage>
        <taxon>Bacteria</taxon>
        <taxon>Bacillati</taxon>
        <taxon>Actinomycetota</taxon>
        <taxon>Actinomycetes</taxon>
        <taxon>Pseudonocardiales</taxon>
        <taxon>Pseudonocardiaceae</taxon>
        <taxon>Amycolatopsis</taxon>
    </lineage>
</organism>
<sequence length="169" mass="18694">MTMDSTGPESSYDAAHRQALDNRLQALRRGKGITAQQLCERLNDEIGPSTISSYEVGIRHMSVQRLVKICDCIGINAPDLLAQVARDLADASTIWVSAHLLTTTDIPELRPLRSWAIKRTAEPSVPRRQLVEFDPATIKDAAQLCGLSTEHLKELLESFRAFPSTQVAQ</sequence>
<dbReference type="InterPro" id="IPR010982">
    <property type="entry name" value="Lambda_DNA-bd_dom_sf"/>
</dbReference>
<dbReference type="Pfam" id="PF01381">
    <property type="entry name" value="HTH_3"/>
    <property type="match status" value="1"/>
</dbReference>
<dbReference type="PROSITE" id="PS50943">
    <property type="entry name" value="HTH_CROC1"/>
    <property type="match status" value="1"/>
</dbReference>
<dbReference type="CDD" id="cd00093">
    <property type="entry name" value="HTH_XRE"/>
    <property type="match status" value="1"/>
</dbReference>
<dbReference type="InterPro" id="IPR001387">
    <property type="entry name" value="Cro/C1-type_HTH"/>
</dbReference>
<evidence type="ECO:0000313" key="2">
    <source>
        <dbReference type="EMBL" id="MBP2182868.1"/>
    </source>
</evidence>